<keyword evidence="1" id="KW-0175">Coiled coil</keyword>
<dbReference type="Pfam" id="PF03357">
    <property type="entry name" value="Snf7"/>
    <property type="match status" value="1"/>
</dbReference>
<gene>
    <name evidence="2" type="ORF">BSAL_34715</name>
</gene>
<dbReference type="VEuPathDB" id="TriTrypDB:BSAL_34715"/>
<keyword evidence="3" id="KW-1185">Reference proteome</keyword>
<name>A0A0S4JP11_BODSA</name>
<dbReference type="Gene3D" id="6.10.140.1230">
    <property type="match status" value="1"/>
</dbReference>
<dbReference type="PANTHER" id="PTHR10476">
    <property type="entry name" value="CHARGED MULTIVESICULAR BODY PROTEIN"/>
    <property type="match status" value="1"/>
</dbReference>
<protein>
    <submittedName>
        <fullName evidence="2">Uncharacterized protein</fullName>
    </submittedName>
</protein>
<dbReference type="EMBL" id="CYKH01001980">
    <property type="protein sequence ID" value="CUG91908.1"/>
    <property type="molecule type" value="Genomic_DNA"/>
</dbReference>
<dbReference type="OMA" id="KMAKMNQ"/>
<proteinExistence type="predicted"/>
<evidence type="ECO:0000256" key="1">
    <source>
        <dbReference type="SAM" id="Coils"/>
    </source>
</evidence>
<accession>A0A0S4JP11</accession>
<dbReference type="Proteomes" id="UP000051952">
    <property type="component" value="Unassembled WGS sequence"/>
</dbReference>
<evidence type="ECO:0000313" key="3">
    <source>
        <dbReference type="Proteomes" id="UP000051952"/>
    </source>
</evidence>
<dbReference type="GO" id="GO:0007034">
    <property type="term" value="P:vacuolar transport"/>
    <property type="evidence" value="ECO:0007669"/>
    <property type="project" value="InterPro"/>
</dbReference>
<evidence type="ECO:0000313" key="2">
    <source>
        <dbReference type="EMBL" id="CUG91908.1"/>
    </source>
</evidence>
<dbReference type="AlphaFoldDB" id="A0A0S4JP11"/>
<feature type="coiled-coil region" evidence="1">
    <location>
        <begin position="19"/>
        <end position="50"/>
    </location>
</feature>
<organism evidence="2 3">
    <name type="scientific">Bodo saltans</name>
    <name type="common">Flagellated protozoan</name>
    <dbReference type="NCBI Taxonomy" id="75058"/>
    <lineage>
        <taxon>Eukaryota</taxon>
        <taxon>Discoba</taxon>
        <taxon>Euglenozoa</taxon>
        <taxon>Kinetoplastea</taxon>
        <taxon>Metakinetoplastina</taxon>
        <taxon>Eubodonida</taxon>
        <taxon>Bodonidae</taxon>
        <taxon>Bodo</taxon>
    </lineage>
</organism>
<dbReference type="InterPro" id="IPR005024">
    <property type="entry name" value="Snf7_fam"/>
</dbReference>
<sequence length="219" mass="25309">MAMDFVKNLFHRETPEEAMKKYKRALDKTVRDLERERNKLGTQEKKLTIEMKKMAKQDQMDSVRVMARDLVRTRKYQQKMYRMKTQIQGVSLRITTMQSTAQMSKAMAGVTKAMKGMNDKMNIPAMQQVMREFERQNEMMGMKEEMMNDAIDDVMDDEGEEEGETEMEINKVMDEVGLDFKAKVGLKDAAIPQAQTAQAQEEEDKDLDARLAALKGAMK</sequence>
<dbReference type="OrthoDB" id="10252926at2759"/>
<reference evidence="3" key="1">
    <citation type="submission" date="2015-09" db="EMBL/GenBank/DDBJ databases">
        <authorList>
            <consortium name="Pathogen Informatics"/>
        </authorList>
    </citation>
    <scope>NUCLEOTIDE SEQUENCE [LARGE SCALE GENOMIC DNA]</scope>
    <source>
        <strain evidence="3">Lake Konstanz</strain>
    </source>
</reference>